<reference evidence="1" key="1">
    <citation type="journal article" date="2023" name="G3 (Bethesda)">
        <title>A reference genome for the long-term kleptoplast-retaining sea slug Elysia crispata morphotype clarki.</title>
        <authorList>
            <person name="Eastman K.E."/>
            <person name="Pendleton A.L."/>
            <person name="Shaikh M.A."/>
            <person name="Suttiyut T."/>
            <person name="Ogas R."/>
            <person name="Tomko P."/>
            <person name="Gavelis G."/>
            <person name="Widhalm J.R."/>
            <person name="Wisecaver J.H."/>
        </authorList>
    </citation>
    <scope>NUCLEOTIDE SEQUENCE</scope>
    <source>
        <strain evidence="1">ECLA1</strain>
    </source>
</reference>
<keyword evidence="2" id="KW-1185">Reference proteome</keyword>
<accession>A0AAE0Z843</accession>
<evidence type="ECO:0000313" key="2">
    <source>
        <dbReference type="Proteomes" id="UP001283361"/>
    </source>
</evidence>
<name>A0AAE0Z843_9GAST</name>
<protein>
    <submittedName>
        <fullName evidence="1">Uncharacterized protein</fullName>
    </submittedName>
</protein>
<dbReference type="AlphaFoldDB" id="A0AAE0Z843"/>
<proteinExistence type="predicted"/>
<evidence type="ECO:0000313" key="1">
    <source>
        <dbReference type="EMBL" id="KAK3764544.1"/>
    </source>
</evidence>
<comment type="caution">
    <text evidence="1">The sequence shown here is derived from an EMBL/GenBank/DDBJ whole genome shotgun (WGS) entry which is preliminary data.</text>
</comment>
<dbReference type="EMBL" id="JAWDGP010004431">
    <property type="protein sequence ID" value="KAK3764544.1"/>
    <property type="molecule type" value="Genomic_DNA"/>
</dbReference>
<organism evidence="1 2">
    <name type="scientific">Elysia crispata</name>
    <name type="common">lettuce slug</name>
    <dbReference type="NCBI Taxonomy" id="231223"/>
    <lineage>
        <taxon>Eukaryota</taxon>
        <taxon>Metazoa</taxon>
        <taxon>Spiralia</taxon>
        <taxon>Lophotrochozoa</taxon>
        <taxon>Mollusca</taxon>
        <taxon>Gastropoda</taxon>
        <taxon>Heterobranchia</taxon>
        <taxon>Euthyneura</taxon>
        <taxon>Panpulmonata</taxon>
        <taxon>Sacoglossa</taxon>
        <taxon>Placobranchoidea</taxon>
        <taxon>Plakobranchidae</taxon>
        <taxon>Elysia</taxon>
    </lineage>
</organism>
<sequence>MLRSSKATRFSEVWEGQVSGPPRWTPLWLACLGLMQSSAFPATRYDRYPLCPAFTFPPPKTSLEERMVKDEEKL</sequence>
<dbReference type="Proteomes" id="UP001283361">
    <property type="component" value="Unassembled WGS sequence"/>
</dbReference>
<gene>
    <name evidence="1" type="ORF">RRG08_040565</name>
</gene>